<dbReference type="SUPFAM" id="SSF52768">
    <property type="entry name" value="Arginase/deacetylase"/>
    <property type="match status" value="1"/>
</dbReference>
<dbReference type="PROSITE" id="PS51409">
    <property type="entry name" value="ARGINASE_2"/>
    <property type="match status" value="1"/>
</dbReference>
<feature type="binding site" evidence="3">
    <location>
        <position position="185"/>
    </location>
    <ligand>
        <name>Mn(2+)</name>
        <dbReference type="ChEBI" id="CHEBI:29035"/>
        <label>1</label>
    </ligand>
</feature>
<name>A0A9W6HYT6_9ACTN</name>
<dbReference type="Pfam" id="PF00491">
    <property type="entry name" value="Arginase"/>
    <property type="match status" value="1"/>
</dbReference>
<dbReference type="AlphaFoldDB" id="A0A9W6HYT6"/>
<proteinExistence type="inferred from homology"/>
<dbReference type="PANTHER" id="PTHR11358:SF26">
    <property type="entry name" value="GUANIDINO ACID HYDROLASE, MITOCHONDRIAL"/>
    <property type="match status" value="1"/>
</dbReference>
<dbReference type="Gene3D" id="3.40.800.10">
    <property type="entry name" value="Ureohydrolase domain"/>
    <property type="match status" value="1"/>
</dbReference>
<feature type="binding site" evidence="3">
    <location>
        <position position="187"/>
    </location>
    <ligand>
        <name>Mn(2+)</name>
        <dbReference type="ChEBI" id="CHEBI:29035"/>
        <label>1</label>
    </ligand>
</feature>
<evidence type="ECO:0000313" key="5">
    <source>
        <dbReference type="EMBL" id="GLK07879.1"/>
    </source>
</evidence>
<organism evidence="5 6">
    <name type="scientific">Streptosporangium carneum</name>
    <dbReference type="NCBI Taxonomy" id="47481"/>
    <lineage>
        <taxon>Bacteria</taxon>
        <taxon>Bacillati</taxon>
        <taxon>Actinomycetota</taxon>
        <taxon>Actinomycetes</taxon>
        <taxon>Streptosporangiales</taxon>
        <taxon>Streptosporangiaceae</taxon>
        <taxon>Streptosporangium</taxon>
    </lineage>
</organism>
<reference evidence="5" key="1">
    <citation type="journal article" date="2014" name="Int. J. Syst. Evol. Microbiol.">
        <title>Complete genome sequence of Corynebacterium casei LMG S-19264T (=DSM 44701T), isolated from a smear-ripened cheese.</title>
        <authorList>
            <consortium name="US DOE Joint Genome Institute (JGI-PGF)"/>
            <person name="Walter F."/>
            <person name="Albersmeier A."/>
            <person name="Kalinowski J."/>
            <person name="Ruckert C."/>
        </authorList>
    </citation>
    <scope>NUCLEOTIDE SEQUENCE</scope>
    <source>
        <strain evidence="5">VKM Ac-2007</strain>
    </source>
</reference>
<feature type="binding site" evidence="3">
    <location>
        <position position="189"/>
    </location>
    <ligand>
        <name>Mn(2+)</name>
        <dbReference type="ChEBI" id="CHEBI:29035"/>
        <label>1</label>
    </ligand>
</feature>
<dbReference type="RefSeq" id="WP_271216414.1">
    <property type="nucleotide sequence ID" value="NZ_BAAAVD010000024.1"/>
</dbReference>
<keyword evidence="3" id="KW-0464">Manganese</keyword>
<evidence type="ECO:0000256" key="1">
    <source>
        <dbReference type="ARBA" id="ARBA00022723"/>
    </source>
</evidence>
<evidence type="ECO:0000256" key="2">
    <source>
        <dbReference type="ARBA" id="ARBA00022801"/>
    </source>
</evidence>
<dbReference type="PIRSF" id="PIRSF036979">
    <property type="entry name" value="Arginase"/>
    <property type="match status" value="1"/>
</dbReference>
<keyword evidence="1 3" id="KW-0479">Metal-binding</keyword>
<dbReference type="InterPro" id="IPR006035">
    <property type="entry name" value="Ureohydrolase"/>
</dbReference>
<feature type="binding site" evidence="3">
    <location>
        <position position="278"/>
    </location>
    <ligand>
        <name>Mn(2+)</name>
        <dbReference type="ChEBI" id="CHEBI:29035"/>
        <label>1</label>
    </ligand>
</feature>
<evidence type="ECO:0000256" key="4">
    <source>
        <dbReference type="PROSITE-ProRule" id="PRU00742"/>
    </source>
</evidence>
<comment type="cofactor">
    <cofactor evidence="3">
        <name>Mn(2+)</name>
        <dbReference type="ChEBI" id="CHEBI:29035"/>
    </cofactor>
    <text evidence="3">Binds 2 manganese ions per subunit.</text>
</comment>
<dbReference type="GO" id="GO:0008783">
    <property type="term" value="F:agmatinase activity"/>
    <property type="evidence" value="ECO:0007669"/>
    <property type="project" value="TreeGrafter"/>
</dbReference>
<dbReference type="GO" id="GO:0046872">
    <property type="term" value="F:metal ion binding"/>
    <property type="evidence" value="ECO:0007669"/>
    <property type="project" value="UniProtKB-KW"/>
</dbReference>
<dbReference type="InterPro" id="IPR023696">
    <property type="entry name" value="Ureohydrolase_dom_sf"/>
</dbReference>
<accession>A0A9W6HYT6</accession>
<dbReference type="EMBL" id="BSEV01000002">
    <property type="protein sequence ID" value="GLK07879.1"/>
    <property type="molecule type" value="Genomic_DNA"/>
</dbReference>
<feature type="binding site" evidence="3">
    <location>
        <position position="276"/>
    </location>
    <ligand>
        <name>Mn(2+)</name>
        <dbReference type="ChEBI" id="CHEBI:29035"/>
        <label>1</label>
    </ligand>
</feature>
<dbReference type="Proteomes" id="UP001143474">
    <property type="component" value="Unassembled WGS sequence"/>
</dbReference>
<comment type="caution">
    <text evidence="5">The sequence shown here is derived from an EMBL/GenBank/DDBJ whole genome shotgun (WGS) entry which is preliminary data.</text>
</comment>
<evidence type="ECO:0000256" key="3">
    <source>
        <dbReference type="PIRSR" id="PIRSR036979-1"/>
    </source>
</evidence>
<sequence>MPEVRESAFDPAVLVAAAESAPARVAAAPGWAGVPTLFGADLVTDWDRLPSESSTWVAAGVPFDGTTSSRPGAAEGPRAMRVASLVYSSSLSTRAVEPMTDMRTGKEFEYGHPAVVDAGDLSVFPSDPMATVASVASGTRTLLEGGRRGVFLVGDHSCTIGTFTGFYLATRESVPPERIGFVNLDHHFDFGDSSRLHGPIYHGSNSRRISELPGMRPENIAFVGVGDVTRRNQLRHLADCGYSVIAAPELRDDTGPVAALVERLGENCDVVYISTDIDILDCSVAPGTGNVTLGGLTGSAFLDVWELLHTLPVGAFDIAEVAPRLDPTGRTPQIAARLLFEAVFRLHKG</sequence>
<keyword evidence="2" id="KW-0378">Hydrolase</keyword>
<evidence type="ECO:0000313" key="6">
    <source>
        <dbReference type="Proteomes" id="UP001143474"/>
    </source>
</evidence>
<gene>
    <name evidence="5" type="primary">speB</name>
    <name evidence="5" type="ORF">GCM10017600_12840</name>
</gene>
<feature type="binding site" evidence="3">
    <location>
        <position position="156"/>
    </location>
    <ligand>
        <name>Mn(2+)</name>
        <dbReference type="ChEBI" id="CHEBI:29035"/>
        <label>1</label>
    </ligand>
</feature>
<protein>
    <submittedName>
        <fullName evidence="5">Agmatinase</fullName>
    </submittedName>
</protein>
<dbReference type="PRINTS" id="PR00116">
    <property type="entry name" value="ARGINASE"/>
</dbReference>
<reference evidence="5" key="2">
    <citation type="submission" date="2023-01" db="EMBL/GenBank/DDBJ databases">
        <authorList>
            <person name="Sun Q."/>
            <person name="Evtushenko L."/>
        </authorList>
    </citation>
    <scope>NUCLEOTIDE SEQUENCE</scope>
    <source>
        <strain evidence="5">VKM Ac-2007</strain>
    </source>
</reference>
<comment type="similarity">
    <text evidence="4">Belongs to the arginase family.</text>
</comment>
<dbReference type="GO" id="GO:0033389">
    <property type="term" value="P:putrescine biosynthetic process from arginine, via agmatine"/>
    <property type="evidence" value="ECO:0007669"/>
    <property type="project" value="TreeGrafter"/>
</dbReference>
<dbReference type="PANTHER" id="PTHR11358">
    <property type="entry name" value="ARGINASE/AGMATINASE"/>
    <property type="match status" value="1"/>
</dbReference>
<keyword evidence="6" id="KW-1185">Reference proteome</keyword>